<reference evidence="4" key="1">
    <citation type="submission" date="2020-11" db="EMBL/GenBank/DDBJ databases">
        <title>Halonatronomonas betainensis gen. nov., sp. nov. a novel haloalkaliphilic representative of the family Halanaerobiacae capable of betaine degradation.</title>
        <authorList>
            <person name="Boltyanskaya Y."/>
            <person name="Kevbrin V."/>
            <person name="Detkova E."/>
            <person name="Grouzdev D.S."/>
            <person name="Koziaeva V."/>
            <person name="Zhilina T."/>
        </authorList>
    </citation>
    <scope>NUCLEOTIDE SEQUENCE</scope>
    <source>
        <strain evidence="4">Z-7014</strain>
    </source>
</reference>
<dbReference type="Gene3D" id="3.40.50.1820">
    <property type="entry name" value="alpha/beta hydrolase"/>
    <property type="match status" value="1"/>
</dbReference>
<dbReference type="PIRSF" id="PIRSF016521">
    <property type="entry name" value="Acyl-CoA_hydro"/>
    <property type="match status" value="1"/>
</dbReference>
<keyword evidence="2" id="KW-0732">Signal</keyword>
<evidence type="ECO:0000256" key="1">
    <source>
        <dbReference type="PIRSR" id="PIRSR016521-1"/>
    </source>
</evidence>
<dbReference type="EMBL" id="JADPIE010000001">
    <property type="protein sequence ID" value="MBF8435604.1"/>
    <property type="molecule type" value="Genomic_DNA"/>
</dbReference>
<organism evidence="4 5">
    <name type="scientific">Halonatronomonas betaini</name>
    <dbReference type="NCBI Taxonomy" id="2778430"/>
    <lineage>
        <taxon>Bacteria</taxon>
        <taxon>Bacillati</taxon>
        <taxon>Bacillota</taxon>
        <taxon>Clostridia</taxon>
        <taxon>Halanaerobiales</taxon>
        <taxon>Halarsenatibacteraceae</taxon>
        <taxon>Halonatronomonas</taxon>
    </lineage>
</organism>
<feature type="chain" id="PRO_5037988141" description="BAAT/Acyl-CoA thioester hydrolase C-terminal domain-containing protein" evidence="2">
    <location>
        <begin position="25"/>
        <end position="434"/>
    </location>
</feature>
<dbReference type="InterPro" id="IPR016662">
    <property type="entry name" value="Acyl-CoA_thioEstase_long-chain"/>
</dbReference>
<dbReference type="GO" id="GO:0006631">
    <property type="term" value="P:fatty acid metabolic process"/>
    <property type="evidence" value="ECO:0007669"/>
    <property type="project" value="TreeGrafter"/>
</dbReference>
<dbReference type="GO" id="GO:0047617">
    <property type="term" value="F:fatty acyl-CoA hydrolase activity"/>
    <property type="evidence" value="ECO:0007669"/>
    <property type="project" value="TreeGrafter"/>
</dbReference>
<dbReference type="GO" id="GO:0006637">
    <property type="term" value="P:acyl-CoA metabolic process"/>
    <property type="evidence" value="ECO:0007669"/>
    <property type="project" value="InterPro"/>
</dbReference>
<name>A0A931APE5_9FIRM</name>
<dbReference type="AlphaFoldDB" id="A0A931APE5"/>
<evidence type="ECO:0000313" key="5">
    <source>
        <dbReference type="Proteomes" id="UP000621436"/>
    </source>
</evidence>
<feature type="domain" description="BAAT/Acyl-CoA thioester hydrolase C-terminal" evidence="3">
    <location>
        <begin position="215"/>
        <end position="430"/>
    </location>
</feature>
<dbReference type="PANTHER" id="PTHR10824:SF4">
    <property type="entry name" value="ACYL-COENZYME A THIOESTERASE 1-LIKE"/>
    <property type="match status" value="1"/>
</dbReference>
<evidence type="ECO:0000256" key="2">
    <source>
        <dbReference type="SAM" id="SignalP"/>
    </source>
</evidence>
<gene>
    <name evidence="4" type="ORF">I0Q91_00800</name>
</gene>
<dbReference type="InterPro" id="IPR014940">
    <property type="entry name" value="BAAT_C"/>
</dbReference>
<comment type="caution">
    <text evidence="4">The sequence shown here is derived from an EMBL/GenBank/DDBJ whole genome shotgun (WGS) entry which is preliminary data.</text>
</comment>
<evidence type="ECO:0000259" key="3">
    <source>
        <dbReference type="Pfam" id="PF08840"/>
    </source>
</evidence>
<dbReference type="PANTHER" id="PTHR10824">
    <property type="entry name" value="ACYL-COENZYME A THIOESTERASE-RELATED"/>
    <property type="match status" value="1"/>
</dbReference>
<dbReference type="Pfam" id="PF08840">
    <property type="entry name" value="BAAT_C"/>
    <property type="match status" value="1"/>
</dbReference>
<dbReference type="Proteomes" id="UP000621436">
    <property type="component" value="Unassembled WGS sequence"/>
</dbReference>
<feature type="active site" description="Charge relay system" evidence="1">
    <location>
        <position position="352"/>
    </location>
</feature>
<feature type="signal peptide" evidence="2">
    <location>
        <begin position="1"/>
        <end position="24"/>
    </location>
</feature>
<dbReference type="InterPro" id="IPR029058">
    <property type="entry name" value="AB_hydrolase_fold"/>
</dbReference>
<sequence>MRLNKLHLYLAVILVLVLSTGAIANEDKPVIEHPEEVRIDQEFEVEILNLEAGQEYQIKLASYDEADERWMNQKKFVPESETFIIERDSTMELIQLMEPTTSDYEEPFVPPVDFRESFETDILIKEEGETIASSQIIRWLGDPEVEEINIDHPDLIGNLYKPPSKEGVPGALVLHGSEPSPADSLAYMLASNGIATLAIQYFGMEPEIPDDLVEVPLEYIAEAGEWMLGHDWIKGDQLGIIGNSRGGELALLAASYFDIFGSTVVIAGSGLVFEGIAMGAISPGAAWSYQDEPIDYISYTRDYEVVPSGPIQELEPFYSASYEEATEKEIEQATVSVENINGPVLMVSGKDDKMWNSVELQKYVELRLDEYKHPYEFKHLIYEDAGHTISFPYLPTANLEVLGSYYMGGSQEGYARADADHWPEVLRFLKLNNQ</sequence>
<feature type="active site" description="Charge relay system" evidence="1">
    <location>
        <position position="244"/>
    </location>
</feature>
<evidence type="ECO:0000313" key="4">
    <source>
        <dbReference type="EMBL" id="MBF8435604.1"/>
    </source>
</evidence>
<dbReference type="RefSeq" id="WP_270452247.1">
    <property type="nucleotide sequence ID" value="NZ_JADPIE010000001.1"/>
</dbReference>
<feature type="active site" description="Charge relay system" evidence="1">
    <location>
        <position position="387"/>
    </location>
</feature>
<dbReference type="SUPFAM" id="SSF53474">
    <property type="entry name" value="alpha/beta-Hydrolases"/>
    <property type="match status" value="1"/>
</dbReference>
<proteinExistence type="predicted"/>
<protein>
    <recommendedName>
        <fullName evidence="3">BAAT/Acyl-CoA thioester hydrolase C-terminal domain-containing protein</fullName>
    </recommendedName>
</protein>
<accession>A0A931APE5</accession>
<keyword evidence="5" id="KW-1185">Reference proteome</keyword>